<dbReference type="PANTHER" id="PTHR22957:SF456">
    <property type="entry name" value="YPT_RAB-GAP DOMAIN OF GYP1P SUPERFAMILY PROTEIN"/>
    <property type="match status" value="1"/>
</dbReference>
<reference evidence="3 4" key="1">
    <citation type="submission" date="2020-02" db="EMBL/GenBank/DDBJ databases">
        <authorList>
            <person name="Ma Q."/>
            <person name="Huang Y."/>
            <person name="Song X."/>
            <person name="Pei D."/>
        </authorList>
    </citation>
    <scope>NUCLEOTIDE SEQUENCE [LARGE SCALE GENOMIC DNA]</scope>
    <source>
        <strain evidence="3">Sxm20200214</strain>
        <tissue evidence="3">Leaf</tissue>
    </source>
</reference>
<gene>
    <name evidence="3" type="ORF">Bca52824_029317</name>
</gene>
<evidence type="ECO:0000256" key="1">
    <source>
        <dbReference type="SAM" id="MobiDB-lite"/>
    </source>
</evidence>
<dbReference type="GO" id="GO:0005096">
    <property type="term" value="F:GTPase activator activity"/>
    <property type="evidence" value="ECO:0007669"/>
    <property type="project" value="TreeGrafter"/>
</dbReference>
<sequence length="583" mass="65499">MCSGGEGKQWSCGKAGVVSLQKVGSLVRDLSEPCLSQSHIQVVIITIGKMLKPEKWQASFDSEGRVSGFQKALKLIILGGIDPSIRAEVWEFLLGCYSLSSTSEHRNQLRAARSNARRCIQAWELGLAAYVVGSKVMDMRKSYRDEAVKVATTDENREEASVDDNNDNANAESHHSDWSSNNGGADTSHVHRRGSSSESVDLASGRESPESVVYNTSSFVSASSPYGFPSPDGYFDFPSLPVTDLFGRNSLDQIEVSTPDKDASLHRELRTANADLVREQQRSTSEIEEVRPDSVDGLRISDVASVKESPSRVGNVTEEGVSEWLWTLHRIVVDVVRTDGHLEFYEDPGNLGRMSDILAVYAWVDPATGYCQGMSDLVSPFVVLFEDNADAFWCFEMLIRRTRANFQMEGPTGVMDQLQSLPVPRELSFNEALRMWEMMWAADYDESVAETLENDCLEPLVIQLPSKSKAEIMKETRSIDDMIQVRKFISSVDEMHTDSEDMLQIFNDKVLVFSVRRCIRTAIKLRRRYVYKVIKTKSHTQSQNQDQVQIQHQTHMESKKLEETQSQRQTQSLHHTSATQNGD</sequence>
<feature type="compositionally biased region" description="Polar residues" evidence="1">
    <location>
        <begin position="566"/>
        <end position="583"/>
    </location>
</feature>
<dbReference type="InterPro" id="IPR000195">
    <property type="entry name" value="Rab-GAP-TBC_dom"/>
</dbReference>
<dbReference type="PROSITE" id="PS50086">
    <property type="entry name" value="TBC_RABGAP"/>
    <property type="match status" value="1"/>
</dbReference>
<feature type="compositionally biased region" description="Polar residues" evidence="1">
    <location>
        <begin position="541"/>
        <end position="553"/>
    </location>
</feature>
<dbReference type="Pfam" id="PF00566">
    <property type="entry name" value="RabGAP-TBC"/>
    <property type="match status" value="1"/>
</dbReference>
<dbReference type="InterPro" id="IPR035969">
    <property type="entry name" value="Rab-GAP_TBC_sf"/>
</dbReference>
<accession>A0A8X7VE01</accession>
<dbReference type="SMART" id="SM00164">
    <property type="entry name" value="TBC"/>
    <property type="match status" value="1"/>
</dbReference>
<evidence type="ECO:0000313" key="4">
    <source>
        <dbReference type="Proteomes" id="UP000886595"/>
    </source>
</evidence>
<keyword evidence="4" id="KW-1185">Reference proteome</keyword>
<organism evidence="3 4">
    <name type="scientific">Brassica carinata</name>
    <name type="common">Ethiopian mustard</name>
    <name type="synonym">Abyssinian cabbage</name>
    <dbReference type="NCBI Taxonomy" id="52824"/>
    <lineage>
        <taxon>Eukaryota</taxon>
        <taxon>Viridiplantae</taxon>
        <taxon>Streptophyta</taxon>
        <taxon>Embryophyta</taxon>
        <taxon>Tracheophyta</taxon>
        <taxon>Spermatophyta</taxon>
        <taxon>Magnoliopsida</taxon>
        <taxon>eudicotyledons</taxon>
        <taxon>Gunneridae</taxon>
        <taxon>Pentapetalae</taxon>
        <taxon>rosids</taxon>
        <taxon>malvids</taxon>
        <taxon>Brassicales</taxon>
        <taxon>Brassicaceae</taxon>
        <taxon>Brassiceae</taxon>
        <taxon>Brassica</taxon>
    </lineage>
</organism>
<dbReference type="PANTHER" id="PTHR22957">
    <property type="entry name" value="TBC1 DOMAIN FAMILY MEMBER GTPASE-ACTIVATING PROTEIN"/>
    <property type="match status" value="1"/>
</dbReference>
<evidence type="ECO:0000313" key="3">
    <source>
        <dbReference type="EMBL" id="KAG2309569.1"/>
    </source>
</evidence>
<dbReference type="Gene3D" id="1.10.8.270">
    <property type="entry name" value="putative rabgap domain of human tbc1 domain family member 14 like domains"/>
    <property type="match status" value="1"/>
</dbReference>
<proteinExistence type="predicted"/>
<name>A0A8X7VE01_BRACI</name>
<dbReference type="FunFam" id="1.10.8.270:FF:000021">
    <property type="entry name" value="Ypt/Rab-GAP domain of gyp1p superfamily protein"/>
    <property type="match status" value="1"/>
</dbReference>
<protein>
    <recommendedName>
        <fullName evidence="2">Rab-GAP TBC domain-containing protein</fullName>
    </recommendedName>
</protein>
<dbReference type="OrthoDB" id="10264062at2759"/>
<feature type="domain" description="Rab-GAP TBC" evidence="2">
    <location>
        <begin position="80"/>
        <end position="513"/>
    </location>
</feature>
<feature type="compositionally biased region" description="Basic and acidic residues" evidence="1">
    <location>
        <begin position="150"/>
        <end position="160"/>
    </location>
</feature>
<feature type="region of interest" description="Disordered" evidence="1">
    <location>
        <begin position="150"/>
        <end position="208"/>
    </location>
</feature>
<evidence type="ECO:0000259" key="2">
    <source>
        <dbReference type="PROSITE" id="PS50086"/>
    </source>
</evidence>
<dbReference type="EMBL" id="JAAMPC010000006">
    <property type="protein sequence ID" value="KAG2309569.1"/>
    <property type="molecule type" value="Genomic_DNA"/>
</dbReference>
<dbReference type="SUPFAM" id="SSF47923">
    <property type="entry name" value="Ypt/Rab-GAP domain of gyp1p"/>
    <property type="match status" value="2"/>
</dbReference>
<dbReference type="Proteomes" id="UP000886595">
    <property type="component" value="Unassembled WGS sequence"/>
</dbReference>
<dbReference type="AlphaFoldDB" id="A0A8X7VE01"/>
<feature type="compositionally biased region" description="Basic and acidic residues" evidence="1">
    <location>
        <begin position="554"/>
        <end position="565"/>
    </location>
</feature>
<feature type="region of interest" description="Disordered" evidence="1">
    <location>
        <begin position="541"/>
        <end position="583"/>
    </location>
</feature>
<comment type="caution">
    <text evidence="3">The sequence shown here is derived from an EMBL/GenBank/DDBJ whole genome shotgun (WGS) entry which is preliminary data.</text>
</comment>